<evidence type="ECO:0000259" key="8">
    <source>
        <dbReference type="Pfam" id="PF00590"/>
    </source>
</evidence>
<dbReference type="PROSITE" id="PS00839">
    <property type="entry name" value="SUMT_1"/>
    <property type="match status" value="1"/>
</dbReference>
<dbReference type="InterPro" id="IPR000878">
    <property type="entry name" value="4pyrrol_Mease"/>
</dbReference>
<sequence length="249" mass="27145">MIYFVGAGPGDPELITLKAYRLLKKADLVIYAGSLVNPQILEHCTAGTEIINSAHLNLEEIVALMTAAYAQGKLVVRLHTGDPSLYGAIGEQMDLLEQKGIPYSIIPGVSSFLAAAASLKREYTVPDGSQTLIITRQQGRTPVPTAERLSSLAVHRATMAIFLSAGMIEGVAAELLEEYPPDTPTAVVEKASWEEERILRGKLQDLEKMVKEAGITKTALILVGNFLSDSGRSQLYDREFSHEYRSSQQ</sequence>
<organism evidence="9 10">
    <name type="scientific">Syntrophomonas zehnderi OL-4</name>
    <dbReference type="NCBI Taxonomy" id="690567"/>
    <lineage>
        <taxon>Bacteria</taxon>
        <taxon>Bacillati</taxon>
        <taxon>Bacillota</taxon>
        <taxon>Clostridia</taxon>
        <taxon>Eubacteriales</taxon>
        <taxon>Syntrophomonadaceae</taxon>
        <taxon>Syntrophomonas</taxon>
    </lineage>
</organism>
<dbReference type="InterPro" id="IPR014776">
    <property type="entry name" value="4pyrrole_Mease_sub2"/>
</dbReference>
<dbReference type="Gene3D" id="3.30.950.10">
    <property type="entry name" value="Methyltransferase, Cobalt-precorrin-4 Transmethylase, Domain 2"/>
    <property type="match status" value="1"/>
</dbReference>
<evidence type="ECO:0000313" key="10">
    <source>
        <dbReference type="Proteomes" id="UP000045545"/>
    </source>
</evidence>
<evidence type="ECO:0000256" key="4">
    <source>
        <dbReference type="ARBA" id="ARBA00022603"/>
    </source>
</evidence>
<protein>
    <submittedName>
        <fullName evidence="9">Cobalamin (Vitamin B12) biosynthesis CobM/CbiF, precorrin-4 C11-methyltransferase</fullName>
    </submittedName>
</protein>
<dbReference type="GO" id="GO:0046026">
    <property type="term" value="F:precorrin-4 C11-methyltransferase activity"/>
    <property type="evidence" value="ECO:0007669"/>
    <property type="project" value="InterPro"/>
</dbReference>
<dbReference type="GO" id="GO:0032259">
    <property type="term" value="P:methylation"/>
    <property type="evidence" value="ECO:0007669"/>
    <property type="project" value="UniProtKB-KW"/>
</dbReference>
<dbReference type="PROSITE" id="PS00840">
    <property type="entry name" value="SUMT_2"/>
    <property type="match status" value="1"/>
</dbReference>
<dbReference type="NCBIfam" id="TIGR01465">
    <property type="entry name" value="cobM_cbiF"/>
    <property type="match status" value="1"/>
</dbReference>
<dbReference type="AlphaFoldDB" id="A0A0E3W3V1"/>
<dbReference type="GO" id="GO:0009236">
    <property type="term" value="P:cobalamin biosynthetic process"/>
    <property type="evidence" value="ECO:0007669"/>
    <property type="project" value="UniProtKB-UniPathway"/>
</dbReference>
<dbReference type="CDD" id="cd11641">
    <property type="entry name" value="Precorrin-4_C11-MT"/>
    <property type="match status" value="1"/>
</dbReference>
<dbReference type="EMBL" id="CGIH01000050">
    <property type="protein sequence ID" value="CFY06999.1"/>
    <property type="molecule type" value="Genomic_DNA"/>
</dbReference>
<keyword evidence="4 7" id="KW-0489">Methyltransferase</keyword>
<evidence type="ECO:0000256" key="5">
    <source>
        <dbReference type="ARBA" id="ARBA00022679"/>
    </source>
</evidence>
<dbReference type="PANTHER" id="PTHR45790">
    <property type="entry name" value="SIROHEME SYNTHASE-RELATED"/>
    <property type="match status" value="1"/>
</dbReference>
<evidence type="ECO:0000256" key="6">
    <source>
        <dbReference type="ARBA" id="ARBA00022691"/>
    </source>
</evidence>
<dbReference type="OrthoDB" id="9815856at2"/>
<proteinExistence type="inferred from homology"/>
<evidence type="ECO:0000313" key="9">
    <source>
        <dbReference type="EMBL" id="CFY06999.1"/>
    </source>
</evidence>
<keyword evidence="6" id="KW-0949">S-adenosyl-L-methionine</keyword>
<dbReference type="InterPro" id="IPR003043">
    <property type="entry name" value="Uropor_MeTrfase_CS"/>
</dbReference>
<dbReference type="InterPro" id="IPR006362">
    <property type="entry name" value="Cbl_synth_CobM/CibF"/>
</dbReference>
<dbReference type="SUPFAM" id="SSF53790">
    <property type="entry name" value="Tetrapyrrole methylase"/>
    <property type="match status" value="1"/>
</dbReference>
<accession>A0A0E3W3V1</accession>
<dbReference type="InterPro" id="IPR014777">
    <property type="entry name" value="4pyrrole_Mease_sub1"/>
</dbReference>
<keyword evidence="10" id="KW-1185">Reference proteome</keyword>
<keyword evidence="3" id="KW-0169">Cobalamin biosynthesis</keyword>
<dbReference type="Proteomes" id="UP000045545">
    <property type="component" value="Unassembled WGS sequence"/>
</dbReference>
<name>A0A0E3W3V1_9FIRM</name>
<feature type="domain" description="Tetrapyrrole methylase" evidence="8">
    <location>
        <begin position="1"/>
        <end position="206"/>
    </location>
</feature>
<dbReference type="PANTHER" id="PTHR45790:SF4">
    <property type="entry name" value="COBALT-PRECORRIN-4 C(11)-METHYLTRANSFERASE"/>
    <property type="match status" value="1"/>
</dbReference>
<dbReference type="Gene3D" id="3.40.1010.10">
    <property type="entry name" value="Cobalt-precorrin-4 Transmethylase, Domain 1"/>
    <property type="match status" value="1"/>
</dbReference>
<comment type="pathway">
    <text evidence="1">Cofactor biosynthesis; adenosylcobalamin biosynthesis.</text>
</comment>
<dbReference type="RefSeq" id="WP_046499896.1">
    <property type="nucleotide sequence ID" value="NZ_CGIH01000050.1"/>
</dbReference>
<dbReference type="Pfam" id="PF00590">
    <property type="entry name" value="TP_methylase"/>
    <property type="match status" value="1"/>
</dbReference>
<evidence type="ECO:0000256" key="3">
    <source>
        <dbReference type="ARBA" id="ARBA00022573"/>
    </source>
</evidence>
<dbReference type="InterPro" id="IPR050161">
    <property type="entry name" value="Siro_Cobalamin_biosynth"/>
</dbReference>
<comment type="similarity">
    <text evidence="2 7">Belongs to the precorrin methyltransferase family.</text>
</comment>
<evidence type="ECO:0000256" key="1">
    <source>
        <dbReference type="ARBA" id="ARBA00004953"/>
    </source>
</evidence>
<gene>
    <name evidence="9" type="ORF">2645</name>
</gene>
<evidence type="ECO:0000256" key="7">
    <source>
        <dbReference type="RuleBase" id="RU003960"/>
    </source>
</evidence>
<dbReference type="STRING" id="690567.2645"/>
<keyword evidence="5 7" id="KW-0808">Transferase</keyword>
<dbReference type="InterPro" id="IPR035996">
    <property type="entry name" value="4pyrrol_Methylase_sf"/>
</dbReference>
<evidence type="ECO:0000256" key="2">
    <source>
        <dbReference type="ARBA" id="ARBA00005879"/>
    </source>
</evidence>
<dbReference type="UniPathway" id="UPA00148"/>
<reference evidence="9 10" key="1">
    <citation type="submission" date="2015-03" db="EMBL/GenBank/DDBJ databases">
        <authorList>
            <person name="Murphy D."/>
        </authorList>
    </citation>
    <scope>NUCLEOTIDE SEQUENCE [LARGE SCALE GENOMIC DNA]</scope>
    <source>
        <strain evidence="9 10">OL-4</strain>
    </source>
</reference>